<accession>A0ABV3DS62</accession>
<reference evidence="1 2" key="1">
    <citation type="submission" date="2024-06" db="EMBL/GenBank/DDBJ databases">
        <title>The Natural Products Discovery Center: Release of the First 8490 Sequenced Strains for Exploring Actinobacteria Biosynthetic Diversity.</title>
        <authorList>
            <person name="Kalkreuter E."/>
            <person name="Kautsar S.A."/>
            <person name="Yang D."/>
            <person name="Bader C.D."/>
            <person name="Teijaro C.N."/>
            <person name="Fluegel L."/>
            <person name="Davis C.M."/>
            <person name="Simpson J.R."/>
            <person name="Lauterbach L."/>
            <person name="Steele A.D."/>
            <person name="Gui C."/>
            <person name="Meng S."/>
            <person name="Li G."/>
            <person name="Viehrig K."/>
            <person name="Ye F."/>
            <person name="Su P."/>
            <person name="Kiefer A.F."/>
            <person name="Nichols A."/>
            <person name="Cepeda A.J."/>
            <person name="Yan W."/>
            <person name="Fan B."/>
            <person name="Jiang Y."/>
            <person name="Adhikari A."/>
            <person name="Zheng C.-J."/>
            <person name="Schuster L."/>
            <person name="Cowan T.M."/>
            <person name="Smanski M.J."/>
            <person name="Chevrette M.G."/>
            <person name="De Carvalho L.P.S."/>
            <person name="Shen B."/>
        </authorList>
    </citation>
    <scope>NUCLEOTIDE SEQUENCE [LARGE SCALE GENOMIC DNA]</scope>
    <source>
        <strain evidence="1 2">NPDC048946</strain>
    </source>
</reference>
<dbReference type="EMBL" id="JBEZFP010000127">
    <property type="protein sequence ID" value="MEU8138531.1"/>
    <property type="molecule type" value="Genomic_DNA"/>
</dbReference>
<dbReference type="Proteomes" id="UP001551482">
    <property type="component" value="Unassembled WGS sequence"/>
</dbReference>
<dbReference type="RefSeq" id="WP_358362054.1">
    <property type="nucleotide sequence ID" value="NZ_JBEZFP010000127.1"/>
</dbReference>
<evidence type="ECO:0000313" key="2">
    <source>
        <dbReference type="Proteomes" id="UP001551482"/>
    </source>
</evidence>
<organism evidence="1 2">
    <name type="scientific">Streptodolium elevatio</name>
    <dbReference type="NCBI Taxonomy" id="3157996"/>
    <lineage>
        <taxon>Bacteria</taxon>
        <taxon>Bacillati</taxon>
        <taxon>Actinomycetota</taxon>
        <taxon>Actinomycetes</taxon>
        <taxon>Kitasatosporales</taxon>
        <taxon>Streptomycetaceae</taxon>
        <taxon>Streptodolium</taxon>
    </lineage>
</organism>
<proteinExistence type="predicted"/>
<keyword evidence="2" id="KW-1185">Reference proteome</keyword>
<sequence>MVHDARFGACDEHDLGALRSQPLGPFRAVGEQDEWVLAQAP</sequence>
<comment type="caution">
    <text evidence="1">The sequence shown here is derived from an EMBL/GenBank/DDBJ whole genome shotgun (WGS) entry which is preliminary data.</text>
</comment>
<gene>
    <name evidence="1" type="ORF">AB0C36_34170</name>
</gene>
<evidence type="ECO:0000313" key="1">
    <source>
        <dbReference type="EMBL" id="MEU8138531.1"/>
    </source>
</evidence>
<protein>
    <submittedName>
        <fullName evidence="1">Uncharacterized protein</fullName>
    </submittedName>
</protein>
<name>A0ABV3DS62_9ACTN</name>